<evidence type="ECO:0000313" key="4">
    <source>
        <dbReference type="EMBL" id="NYI69000.1"/>
    </source>
</evidence>
<dbReference type="AlphaFoldDB" id="A0A7Z0D502"/>
<dbReference type="Gene3D" id="1.10.8.80">
    <property type="entry name" value="Magnesium chelatase subunit I, C-Terminal domain"/>
    <property type="match status" value="1"/>
</dbReference>
<reference evidence="4 5" key="1">
    <citation type="submission" date="2020-07" db="EMBL/GenBank/DDBJ databases">
        <title>Sequencing the genomes of 1000 actinobacteria strains.</title>
        <authorList>
            <person name="Klenk H.-P."/>
        </authorList>
    </citation>
    <scope>NUCLEOTIDE SEQUENCE [LARGE SCALE GENOMIC DNA]</scope>
    <source>
        <strain evidence="4 5">DSM 26341</strain>
    </source>
</reference>
<dbReference type="InterPro" id="IPR027417">
    <property type="entry name" value="P-loop_NTPase"/>
</dbReference>
<feature type="region of interest" description="Disordered" evidence="1">
    <location>
        <begin position="1"/>
        <end position="27"/>
    </location>
</feature>
<dbReference type="EC" id="3.6.3.-" evidence="4"/>
<feature type="compositionally biased region" description="Low complexity" evidence="1">
    <location>
        <begin position="1"/>
        <end position="12"/>
    </location>
</feature>
<evidence type="ECO:0000313" key="5">
    <source>
        <dbReference type="Proteomes" id="UP000539111"/>
    </source>
</evidence>
<feature type="compositionally biased region" description="Basic and acidic residues" evidence="1">
    <location>
        <begin position="14"/>
        <end position="27"/>
    </location>
</feature>
<proteinExistence type="predicted"/>
<evidence type="ECO:0000259" key="3">
    <source>
        <dbReference type="Pfam" id="PF17863"/>
    </source>
</evidence>
<dbReference type="InterPro" id="IPR041628">
    <property type="entry name" value="ChlI/MoxR_AAA_lid"/>
</dbReference>
<comment type="caution">
    <text evidence="4">The sequence shown here is derived from an EMBL/GenBank/DDBJ whole genome shotgun (WGS) entry which is preliminary data.</text>
</comment>
<keyword evidence="5" id="KW-1185">Reference proteome</keyword>
<dbReference type="InterPro" id="IPR011703">
    <property type="entry name" value="ATPase_AAA-3"/>
</dbReference>
<dbReference type="RefSeq" id="WP_218852471.1">
    <property type="nucleotide sequence ID" value="NZ_JACBZP010000001.1"/>
</dbReference>
<dbReference type="PIRSF" id="PIRSF002849">
    <property type="entry name" value="AAA_ATPase_chaperone_MoxR_prd"/>
    <property type="match status" value="1"/>
</dbReference>
<protein>
    <submittedName>
        <fullName evidence="4">MoxR-like ATPase</fullName>
        <ecNumber evidence="4">3.6.3.-</ecNumber>
    </submittedName>
</protein>
<name>A0A7Z0D502_9MICO</name>
<dbReference type="GO" id="GO:0005524">
    <property type="term" value="F:ATP binding"/>
    <property type="evidence" value="ECO:0007669"/>
    <property type="project" value="InterPro"/>
</dbReference>
<accession>A0A7Z0D502</accession>
<feature type="domain" description="ChlI/MoxR AAA lid" evidence="3">
    <location>
        <begin position="265"/>
        <end position="331"/>
    </location>
</feature>
<dbReference type="SUPFAM" id="SSF52540">
    <property type="entry name" value="P-loop containing nucleoside triphosphate hydrolases"/>
    <property type="match status" value="1"/>
</dbReference>
<dbReference type="Proteomes" id="UP000539111">
    <property type="component" value="Unassembled WGS sequence"/>
</dbReference>
<dbReference type="InterPro" id="IPR050764">
    <property type="entry name" value="CbbQ/NirQ/NorQ/GpvN"/>
</dbReference>
<dbReference type="Gene3D" id="3.40.50.300">
    <property type="entry name" value="P-loop containing nucleotide triphosphate hydrolases"/>
    <property type="match status" value="1"/>
</dbReference>
<dbReference type="Pfam" id="PF07726">
    <property type="entry name" value="AAA_3"/>
    <property type="match status" value="1"/>
</dbReference>
<sequence length="340" mass="36305">MTLARDAAPRARTAARDGKAARADAEARDGAEGVAELAGRAMTAMSEVLDGKPEAIELAWTVLLAEGHLLVEDVPGVGKTLLAKCLSAVVGGVSRRIQFTPDLLPSDVIGVNVFDTQSKTFRFRRGPIFANIVIGDEINRASPKTQSALLESMAERQASVDGETYELSPPFMVVATQNPVDMEGTYPLPEAQRDRFMARISIGYPAPSDEITMLTTHARTDPLAGLEPTCSADDVLAAVEAVRHVRASDELKDYIVRLLAETRDPGKFTLGASPRSGLHLLKASMARAAMQGRGYVLPDDVKALATSVLTHRLIAKPALTFGGETPASLLEDIVSTLPVH</sequence>
<dbReference type="EMBL" id="JACBZP010000001">
    <property type="protein sequence ID" value="NYI69000.1"/>
    <property type="molecule type" value="Genomic_DNA"/>
</dbReference>
<dbReference type="PANTHER" id="PTHR42759:SF5">
    <property type="entry name" value="METHANOL DEHYDROGENASE REGULATOR"/>
    <property type="match status" value="1"/>
</dbReference>
<evidence type="ECO:0000259" key="2">
    <source>
        <dbReference type="Pfam" id="PF07726"/>
    </source>
</evidence>
<dbReference type="GO" id="GO:0016887">
    <property type="term" value="F:ATP hydrolysis activity"/>
    <property type="evidence" value="ECO:0007669"/>
    <property type="project" value="InterPro"/>
</dbReference>
<organism evidence="4 5">
    <name type="scientific">Spelaeicoccus albus</name>
    <dbReference type="NCBI Taxonomy" id="1280376"/>
    <lineage>
        <taxon>Bacteria</taxon>
        <taxon>Bacillati</taxon>
        <taxon>Actinomycetota</taxon>
        <taxon>Actinomycetes</taxon>
        <taxon>Micrococcales</taxon>
        <taxon>Brevibacteriaceae</taxon>
        <taxon>Spelaeicoccus</taxon>
    </lineage>
</organism>
<gene>
    <name evidence="4" type="ORF">BJY26_003306</name>
</gene>
<evidence type="ECO:0000256" key="1">
    <source>
        <dbReference type="SAM" id="MobiDB-lite"/>
    </source>
</evidence>
<dbReference type="Pfam" id="PF17863">
    <property type="entry name" value="AAA_lid_2"/>
    <property type="match status" value="1"/>
</dbReference>
<keyword evidence="4" id="KW-0378">Hydrolase</keyword>
<dbReference type="PANTHER" id="PTHR42759">
    <property type="entry name" value="MOXR FAMILY PROTEIN"/>
    <property type="match status" value="1"/>
</dbReference>
<feature type="domain" description="ATPase AAA-3" evidence="2">
    <location>
        <begin position="68"/>
        <end position="197"/>
    </location>
</feature>